<proteinExistence type="predicted"/>
<evidence type="ECO:0000313" key="2">
    <source>
        <dbReference type="Proteomes" id="UP000029393"/>
    </source>
</evidence>
<evidence type="ECO:0000313" key="1">
    <source>
        <dbReference type="EMBL" id="KFN46551.1"/>
    </source>
</evidence>
<comment type="caution">
    <text evidence="1">The sequence shown here is derived from an EMBL/GenBank/DDBJ whole genome shotgun (WGS) entry which is preliminary data.</text>
</comment>
<dbReference type="AlphaFoldDB" id="A0A091B4C1"/>
<name>A0A091B4C1_9GAMM</name>
<organism evidence="1 2">
    <name type="scientific">Arenimonas metalli CF5-1</name>
    <dbReference type="NCBI Taxonomy" id="1384056"/>
    <lineage>
        <taxon>Bacteria</taxon>
        <taxon>Pseudomonadati</taxon>
        <taxon>Pseudomonadota</taxon>
        <taxon>Gammaproteobacteria</taxon>
        <taxon>Lysobacterales</taxon>
        <taxon>Lysobacteraceae</taxon>
        <taxon>Arenimonas</taxon>
    </lineage>
</organism>
<gene>
    <name evidence="1" type="ORF">N787_09995</name>
</gene>
<reference evidence="1 2" key="1">
    <citation type="submission" date="2013-09" db="EMBL/GenBank/DDBJ databases">
        <title>Genome sequencing of Arenimonas metalli.</title>
        <authorList>
            <person name="Chen F."/>
            <person name="Wang G."/>
        </authorList>
    </citation>
    <scope>NUCLEOTIDE SEQUENCE [LARGE SCALE GENOMIC DNA]</scope>
    <source>
        <strain evidence="1 2">CF5-1</strain>
    </source>
</reference>
<dbReference type="eggNOG" id="ENOG5032SRI">
    <property type="taxonomic scope" value="Bacteria"/>
</dbReference>
<dbReference type="EMBL" id="AVCK01000015">
    <property type="protein sequence ID" value="KFN46551.1"/>
    <property type="molecule type" value="Genomic_DNA"/>
</dbReference>
<dbReference type="STRING" id="1384056.N787_09995"/>
<protein>
    <submittedName>
        <fullName evidence="1">Uncharacterized protein</fullName>
    </submittedName>
</protein>
<dbReference type="OrthoDB" id="1441538at2"/>
<accession>A0A091B4C1</accession>
<keyword evidence="2" id="KW-1185">Reference proteome</keyword>
<dbReference type="RefSeq" id="WP_034211797.1">
    <property type="nucleotide sequence ID" value="NZ_AVCK01000015.1"/>
</dbReference>
<sequence length="171" mass="17996">MSSDATAANPLLDRIVAFLRGIGITVREAELDDDAFLPGVRVADGALLFDRARLRWPGDLLHEAGHLAVLPPGLRAAMSNDLAGHDDVPHAGEIEATAWAYAATVAIGLAPAVLFHEGGYHGKSASLAMTYSIGVFPGVHGLVQAGMTASGTEAAQRGETTYPAMQRWLRQ</sequence>
<dbReference type="Proteomes" id="UP000029393">
    <property type="component" value="Unassembled WGS sequence"/>
</dbReference>
<dbReference type="PATRIC" id="fig|1384056.3.peg.1224"/>